<dbReference type="STRING" id="1255658.FM114_12255"/>
<dbReference type="InterPro" id="IPR031596">
    <property type="entry name" value="MaAIMP_sms"/>
</dbReference>
<evidence type="ECO:0000313" key="2">
    <source>
        <dbReference type="Proteomes" id="UP000188342"/>
    </source>
</evidence>
<protein>
    <recommendedName>
        <fullName evidence="3">Methionine/alanine importer small subunit</fullName>
    </recommendedName>
</protein>
<dbReference type="Proteomes" id="UP000188342">
    <property type="component" value="Unassembled WGS sequence"/>
</dbReference>
<reference evidence="1 2" key="1">
    <citation type="submission" date="2017-02" db="EMBL/GenBank/DDBJ databases">
        <authorList>
            <person name="Peterson S.W."/>
        </authorList>
    </citation>
    <scope>NUCLEOTIDE SEQUENCE [LARGE SCALE GENOMIC DNA]</scope>
    <source>
        <strain evidence="1 2">LSP_Lj1</strain>
    </source>
</reference>
<dbReference type="AlphaFoldDB" id="A0A1R4K954"/>
<keyword evidence="2" id="KW-1185">Reference proteome</keyword>
<dbReference type="Pfam" id="PF16951">
    <property type="entry name" value="MaAIMP_sms"/>
    <property type="match status" value="1"/>
</dbReference>
<proteinExistence type="predicted"/>
<evidence type="ECO:0008006" key="3">
    <source>
        <dbReference type="Google" id="ProtNLM"/>
    </source>
</evidence>
<name>A0A1R4K954_9ACTN</name>
<dbReference type="EMBL" id="FUKQ01000046">
    <property type="protein sequence ID" value="SJN40675.1"/>
    <property type="molecule type" value="Genomic_DNA"/>
</dbReference>
<dbReference type="NCBIfam" id="NF033493">
    <property type="entry name" value="MetS_like_NSS"/>
    <property type="match status" value="1"/>
</dbReference>
<gene>
    <name evidence="1" type="ORF">FM114_12255</name>
</gene>
<sequence>MTATALLMLILSLTLVWGGLVLAIVNLRRNPAVYADDDPAD</sequence>
<accession>A0A1R4K954</accession>
<dbReference type="RefSeq" id="WP_170165401.1">
    <property type="nucleotide sequence ID" value="NZ_FUKQ01000046.1"/>
</dbReference>
<evidence type="ECO:0000313" key="1">
    <source>
        <dbReference type="EMBL" id="SJN40675.1"/>
    </source>
</evidence>
<organism evidence="1 2">
    <name type="scientific">Luteococcus japonicus LSP_Lj1</name>
    <dbReference type="NCBI Taxonomy" id="1255658"/>
    <lineage>
        <taxon>Bacteria</taxon>
        <taxon>Bacillati</taxon>
        <taxon>Actinomycetota</taxon>
        <taxon>Actinomycetes</taxon>
        <taxon>Propionibacteriales</taxon>
        <taxon>Propionibacteriaceae</taxon>
        <taxon>Luteococcus</taxon>
    </lineage>
</organism>